<dbReference type="RefSeq" id="WP_063364442.1">
    <property type="nucleotide sequence ID" value="NZ_AUXZ01000141.1"/>
</dbReference>
<dbReference type="SMART" id="SM01101">
    <property type="entry name" value="CRISPR_assoc"/>
    <property type="match status" value="1"/>
</dbReference>
<dbReference type="EMBL" id="AUXZ01000141">
    <property type="protein sequence ID" value="KZN44616.1"/>
    <property type="molecule type" value="Genomic_DNA"/>
</dbReference>
<name>A0A166ZSG5_9GAMM</name>
<dbReference type="SUPFAM" id="SSF117987">
    <property type="entry name" value="CRISPR-associated protein"/>
    <property type="match status" value="1"/>
</dbReference>
<dbReference type="OrthoDB" id="9795689at2"/>
<evidence type="ECO:0000313" key="1">
    <source>
        <dbReference type="EMBL" id="KZN44616.1"/>
    </source>
</evidence>
<evidence type="ECO:0000313" key="2">
    <source>
        <dbReference type="Proteomes" id="UP000076503"/>
    </source>
</evidence>
<sequence>MSEEVWYETRLYFDPEQQGEDIGFLHPEDLYLQHQWVWRCFEQSDLTQADFMFRVDMTLPVPTVFIRSKRQLKKSIQGWKALKSKDIKQYAGECLVQFSLRANPTVDITLKGDKTRRHDVLMHAKKQAQKTNVDVSKAVDAAAKTWLEKKLKQGGLELLSQCIEFNNYKQHKIVKKNNSKAIHLSTLDYFGVAKVADVQKLEQVLLSGIGRSKAFGCGLLLIKPLS</sequence>
<reference evidence="1 2" key="1">
    <citation type="submission" date="2013-07" db="EMBL/GenBank/DDBJ databases">
        <title>Comparative Genomic and Metabolomic Analysis of Twelve Strains of Pseudoalteromonas luteoviolacea.</title>
        <authorList>
            <person name="Vynne N.G."/>
            <person name="Mansson M."/>
            <person name="Gram L."/>
        </authorList>
    </citation>
    <scope>NUCLEOTIDE SEQUENCE [LARGE SCALE GENOMIC DNA]</scope>
    <source>
        <strain evidence="1 2">H33</strain>
    </source>
</reference>
<dbReference type="Pfam" id="PF08798">
    <property type="entry name" value="CRISPR_assoc"/>
    <property type="match status" value="1"/>
</dbReference>
<dbReference type="PATRIC" id="fig|1365251.3.peg.5397"/>
<gene>
    <name evidence="1" type="ORF">N476_06345</name>
</gene>
<comment type="caution">
    <text evidence="1">The sequence shown here is derived from an EMBL/GenBank/DDBJ whole genome shotgun (WGS) entry which is preliminary data.</text>
</comment>
<dbReference type="AlphaFoldDB" id="A0A166ZSG5"/>
<organism evidence="1 2">
    <name type="scientific">Pseudoalteromonas luteoviolacea H33</name>
    <dbReference type="NCBI Taxonomy" id="1365251"/>
    <lineage>
        <taxon>Bacteria</taxon>
        <taxon>Pseudomonadati</taxon>
        <taxon>Pseudomonadota</taxon>
        <taxon>Gammaproteobacteria</taxon>
        <taxon>Alteromonadales</taxon>
        <taxon>Pseudoalteromonadaceae</taxon>
        <taxon>Pseudoalteromonas</taxon>
    </lineage>
</organism>
<proteinExistence type="predicted"/>
<protein>
    <submittedName>
        <fullName evidence="1">CRISPR-associated protein Cse3</fullName>
    </submittedName>
</protein>
<dbReference type="Gene3D" id="3.30.70.1200">
    <property type="entry name" value="Crispr-associated protein, domain 1"/>
    <property type="match status" value="1"/>
</dbReference>
<dbReference type="Proteomes" id="UP000076503">
    <property type="component" value="Unassembled WGS sequence"/>
</dbReference>
<dbReference type="NCBIfam" id="TIGR01907">
    <property type="entry name" value="casE_Cse3"/>
    <property type="match status" value="1"/>
</dbReference>
<dbReference type="Gene3D" id="3.30.70.1210">
    <property type="entry name" value="Crispr-associated protein, domain 2"/>
    <property type="match status" value="1"/>
</dbReference>
<accession>A0A166ZSG5</accession>
<dbReference type="InterPro" id="IPR010179">
    <property type="entry name" value="CRISPR-assoc_prot_Cse3"/>
</dbReference>